<sequence length="121" mass="12831">MKVTAVGILALCACAVDAMSRRRLSTSDNDVTLSGTTVRRPPRWPRGPRGVHVNTGNTQGTENLIVGGTLADSNTAPWQDLMVSAEATSSGPIHGRAVVELLIRERLDPNALLTAQRQGTS</sequence>
<feature type="chain" id="PRO_5045821499" evidence="2">
    <location>
        <begin position="19"/>
        <end position="121"/>
    </location>
</feature>
<evidence type="ECO:0000313" key="4">
    <source>
        <dbReference type="RefSeq" id="XP_014668927.1"/>
    </source>
</evidence>
<gene>
    <name evidence="4" type="primary">LOC106810158</name>
</gene>
<dbReference type="GeneID" id="106810158"/>
<dbReference type="RefSeq" id="XP_014668927.1">
    <property type="nucleotide sequence ID" value="XM_014813441.1"/>
</dbReference>
<proteinExistence type="predicted"/>
<keyword evidence="3" id="KW-1185">Reference proteome</keyword>
<evidence type="ECO:0000256" key="2">
    <source>
        <dbReference type="SAM" id="SignalP"/>
    </source>
</evidence>
<organism evidence="3 4">
    <name type="scientific">Priapulus caudatus</name>
    <name type="common">Priapulid worm</name>
    <dbReference type="NCBI Taxonomy" id="37621"/>
    <lineage>
        <taxon>Eukaryota</taxon>
        <taxon>Metazoa</taxon>
        <taxon>Ecdysozoa</taxon>
        <taxon>Scalidophora</taxon>
        <taxon>Priapulida</taxon>
        <taxon>Priapulimorpha</taxon>
        <taxon>Priapulimorphida</taxon>
        <taxon>Priapulidae</taxon>
        <taxon>Priapulus</taxon>
    </lineage>
</organism>
<accession>A0ABM1E9Q6</accession>
<reference evidence="4" key="1">
    <citation type="submission" date="2025-08" db="UniProtKB">
        <authorList>
            <consortium name="RefSeq"/>
        </authorList>
    </citation>
    <scope>IDENTIFICATION</scope>
</reference>
<feature type="signal peptide" evidence="2">
    <location>
        <begin position="1"/>
        <end position="18"/>
    </location>
</feature>
<dbReference type="Proteomes" id="UP000695022">
    <property type="component" value="Unplaced"/>
</dbReference>
<feature type="compositionally biased region" description="Polar residues" evidence="1">
    <location>
        <begin position="28"/>
        <end position="37"/>
    </location>
</feature>
<evidence type="ECO:0000256" key="1">
    <source>
        <dbReference type="SAM" id="MobiDB-lite"/>
    </source>
</evidence>
<feature type="region of interest" description="Disordered" evidence="1">
    <location>
        <begin position="28"/>
        <end position="62"/>
    </location>
</feature>
<protein>
    <submittedName>
        <fullName evidence="4">Uncharacterized protein LOC106810158 isoform X1</fullName>
    </submittedName>
</protein>
<name>A0ABM1E9Q6_PRICU</name>
<keyword evidence="2" id="KW-0732">Signal</keyword>
<evidence type="ECO:0000313" key="3">
    <source>
        <dbReference type="Proteomes" id="UP000695022"/>
    </source>
</evidence>